<comment type="caution">
    <text evidence="1">The sequence shown here is derived from an EMBL/GenBank/DDBJ whole genome shotgun (WGS) entry which is preliminary data.</text>
</comment>
<dbReference type="Proteomes" id="UP001430953">
    <property type="component" value="Unassembled WGS sequence"/>
</dbReference>
<evidence type="ECO:0000313" key="2">
    <source>
        <dbReference type="Proteomes" id="UP001430953"/>
    </source>
</evidence>
<sequence>MFSAHFMFLNNSDRTLATRRRSSRTLRALRLLHNLDFPKHFFGARNDAQDDEWNDGGVRKTIARTRNNDPDTYSYAILSYPRSKMRVIAEQLESRPRARNSAIRLTVRDVRSSRTLSFSRRKSVRRRCRSVERNVEYVCLRLFMLPATSRRLLLK</sequence>
<reference evidence="1 2" key="1">
    <citation type="submission" date="2023-03" db="EMBL/GenBank/DDBJ databases">
        <title>High recombination rates correlate with genetic variation in Cardiocondyla obscurior ants.</title>
        <authorList>
            <person name="Errbii M."/>
        </authorList>
    </citation>
    <scope>NUCLEOTIDE SEQUENCE [LARGE SCALE GENOMIC DNA]</scope>
    <source>
        <strain evidence="1">Alpha-2009</strain>
        <tissue evidence="1">Whole body</tissue>
    </source>
</reference>
<gene>
    <name evidence="1" type="ORF">PUN28_006263</name>
</gene>
<proteinExistence type="predicted"/>
<keyword evidence="2" id="KW-1185">Reference proteome</keyword>
<organism evidence="1 2">
    <name type="scientific">Cardiocondyla obscurior</name>
    <dbReference type="NCBI Taxonomy" id="286306"/>
    <lineage>
        <taxon>Eukaryota</taxon>
        <taxon>Metazoa</taxon>
        <taxon>Ecdysozoa</taxon>
        <taxon>Arthropoda</taxon>
        <taxon>Hexapoda</taxon>
        <taxon>Insecta</taxon>
        <taxon>Pterygota</taxon>
        <taxon>Neoptera</taxon>
        <taxon>Endopterygota</taxon>
        <taxon>Hymenoptera</taxon>
        <taxon>Apocrita</taxon>
        <taxon>Aculeata</taxon>
        <taxon>Formicoidea</taxon>
        <taxon>Formicidae</taxon>
        <taxon>Myrmicinae</taxon>
        <taxon>Cardiocondyla</taxon>
    </lineage>
</organism>
<dbReference type="AlphaFoldDB" id="A0AAW2G8E0"/>
<evidence type="ECO:0000313" key="1">
    <source>
        <dbReference type="EMBL" id="KAL0124288.1"/>
    </source>
</evidence>
<name>A0AAW2G8E0_9HYME</name>
<accession>A0AAW2G8E0</accession>
<protein>
    <submittedName>
        <fullName evidence="1">Uncharacterized protein</fullName>
    </submittedName>
</protein>
<dbReference type="EMBL" id="JADYXP020000005">
    <property type="protein sequence ID" value="KAL0124288.1"/>
    <property type="molecule type" value="Genomic_DNA"/>
</dbReference>